<dbReference type="Proteomes" id="UP000479710">
    <property type="component" value="Unassembled WGS sequence"/>
</dbReference>
<sequence>MASSWTKLWSSIGLGKDTNSHLCIGGKLWLTLLNEVAEEVNEHLKALVDAQSTQKEEMEGMKEFQQKLSDQRVDTSMMELWAKEGHTK</sequence>
<comment type="caution">
    <text evidence="1">The sequence shown here is derived from an EMBL/GenBank/DDBJ whole genome shotgun (WGS) entry which is preliminary data.</text>
</comment>
<keyword evidence="2" id="KW-1185">Reference proteome</keyword>
<proteinExistence type="predicted"/>
<reference evidence="1 2" key="1">
    <citation type="submission" date="2019-11" db="EMBL/GenBank/DDBJ databases">
        <title>Whole genome sequence of Oryza granulata.</title>
        <authorList>
            <person name="Li W."/>
        </authorList>
    </citation>
    <scope>NUCLEOTIDE SEQUENCE [LARGE SCALE GENOMIC DNA]</scope>
    <source>
        <strain evidence="2">cv. Menghai</strain>
        <tissue evidence="1">Leaf</tissue>
    </source>
</reference>
<evidence type="ECO:0000313" key="2">
    <source>
        <dbReference type="Proteomes" id="UP000479710"/>
    </source>
</evidence>
<name>A0A6G1BJG6_9ORYZ</name>
<organism evidence="1 2">
    <name type="scientific">Oryza meyeriana var. granulata</name>
    <dbReference type="NCBI Taxonomy" id="110450"/>
    <lineage>
        <taxon>Eukaryota</taxon>
        <taxon>Viridiplantae</taxon>
        <taxon>Streptophyta</taxon>
        <taxon>Embryophyta</taxon>
        <taxon>Tracheophyta</taxon>
        <taxon>Spermatophyta</taxon>
        <taxon>Magnoliopsida</taxon>
        <taxon>Liliopsida</taxon>
        <taxon>Poales</taxon>
        <taxon>Poaceae</taxon>
        <taxon>BOP clade</taxon>
        <taxon>Oryzoideae</taxon>
        <taxon>Oryzeae</taxon>
        <taxon>Oryzinae</taxon>
        <taxon>Oryza</taxon>
        <taxon>Oryza meyeriana</taxon>
    </lineage>
</organism>
<dbReference type="AlphaFoldDB" id="A0A6G1BJG6"/>
<dbReference type="EMBL" id="SPHZ02000012">
    <property type="protein sequence ID" value="KAF0888188.1"/>
    <property type="molecule type" value="Genomic_DNA"/>
</dbReference>
<gene>
    <name evidence="1" type="ORF">E2562_013644</name>
</gene>
<evidence type="ECO:0000313" key="1">
    <source>
        <dbReference type="EMBL" id="KAF0888188.1"/>
    </source>
</evidence>
<protein>
    <submittedName>
        <fullName evidence="1">Uncharacterized protein</fullName>
    </submittedName>
</protein>
<accession>A0A6G1BJG6</accession>